<dbReference type="Proteomes" id="UP000003844">
    <property type="component" value="Unassembled WGS sequence"/>
</dbReference>
<dbReference type="PRINTS" id="PR01071">
    <property type="entry name" value="ACOABIOTINCC"/>
</dbReference>
<evidence type="ECO:0000256" key="4">
    <source>
        <dbReference type="ARBA" id="ARBA00022516"/>
    </source>
</evidence>
<keyword evidence="8 9" id="KW-0092">Biotin</keyword>
<dbReference type="SUPFAM" id="SSF51230">
    <property type="entry name" value="Single hybrid motif"/>
    <property type="match status" value="1"/>
</dbReference>
<keyword evidence="7 9" id="KW-0275">Fatty acid biosynthesis</keyword>
<keyword evidence="6 9" id="KW-0443">Lipid metabolism</keyword>
<dbReference type="CDD" id="cd06850">
    <property type="entry name" value="biotinyl_domain"/>
    <property type="match status" value="1"/>
</dbReference>
<dbReference type="GO" id="GO:0003989">
    <property type="term" value="F:acetyl-CoA carboxylase activity"/>
    <property type="evidence" value="ECO:0007669"/>
    <property type="project" value="InterPro"/>
</dbReference>
<dbReference type="InterPro" id="IPR050709">
    <property type="entry name" value="Biotin_Carboxyl_Carrier/Decarb"/>
</dbReference>
<dbReference type="eggNOG" id="COG0511">
    <property type="taxonomic scope" value="Bacteria"/>
</dbReference>
<sequence>MEEDSLGDLSILNGLIILNKPIRYTIMDLKEIQNLIKFVAKSGASEVKLEMDDIKITIKTGSDDKETTYIQQYPMGGQVQQQMQGQQQQPAIPSSQESSSPAAETKQPAVEDSKYITVKSPIIGTFYRKPSPDKDVFVEVGDSIKVGDVLCVIEAMKLFNEIESEVSGKIVKMLVDDSSPVEFDQPLFLVDPS</sequence>
<dbReference type="GO" id="GO:0006633">
    <property type="term" value="P:fatty acid biosynthetic process"/>
    <property type="evidence" value="ECO:0007669"/>
    <property type="project" value="UniProtKB-UniPathway"/>
</dbReference>
<dbReference type="NCBIfam" id="TIGR00531">
    <property type="entry name" value="BCCP"/>
    <property type="match status" value="1"/>
</dbReference>
<evidence type="ECO:0000256" key="10">
    <source>
        <dbReference type="SAM" id="MobiDB-lite"/>
    </source>
</evidence>
<evidence type="ECO:0000256" key="6">
    <source>
        <dbReference type="ARBA" id="ARBA00023098"/>
    </source>
</evidence>
<proteinExistence type="predicted"/>
<feature type="domain" description="Lipoyl-binding" evidence="11">
    <location>
        <begin position="115"/>
        <end position="191"/>
    </location>
</feature>
<dbReference type="PROSITE" id="PS00188">
    <property type="entry name" value="BIOTIN"/>
    <property type="match status" value="1"/>
</dbReference>
<evidence type="ECO:0000259" key="11">
    <source>
        <dbReference type="PROSITE" id="PS50968"/>
    </source>
</evidence>
<organism evidence="12 13">
    <name type="scientific">Gillisia limnaea (strain DSM 15749 / LMG 21470 / R-8282)</name>
    <dbReference type="NCBI Taxonomy" id="865937"/>
    <lineage>
        <taxon>Bacteria</taxon>
        <taxon>Pseudomonadati</taxon>
        <taxon>Bacteroidota</taxon>
        <taxon>Flavobacteriia</taxon>
        <taxon>Flavobacteriales</taxon>
        <taxon>Flavobacteriaceae</taxon>
        <taxon>Gillisia</taxon>
    </lineage>
</organism>
<gene>
    <name evidence="12" type="ORF">Gilli_2046</name>
</gene>
<evidence type="ECO:0000256" key="8">
    <source>
        <dbReference type="ARBA" id="ARBA00023267"/>
    </source>
</evidence>
<evidence type="ECO:0000256" key="1">
    <source>
        <dbReference type="ARBA" id="ARBA00003761"/>
    </source>
</evidence>
<evidence type="ECO:0000256" key="9">
    <source>
        <dbReference type="RuleBase" id="RU364072"/>
    </source>
</evidence>
<dbReference type="EMBL" id="JH594606">
    <property type="protein sequence ID" value="EHQ02684.1"/>
    <property type="molecule type" value="Genomic_DNA"/>
</dbReference>
<dbReference type="Pfam" id="PF00364">
    <property type="entry name" value="Biotin_lipoyl"/>
    <property type="match status" value="1"/>
</dbReference>
<dbReference type="NCBIfam" id="NF005457">
    <property type="entry name" value="PRK07051.1"/>
    <property type="match status" value="1"/>
</dbReference>
<dbReference type="PROSITE" id="PS50968">
    <property type="entry name" value="BIOTINYL_LIPOYL"/>
    <property type="match status" value="1"/>
</dbReference>
<dbReference type="InterPro" id="IPR000089">
    <property type="entry name" value="Biotin_lipoyl"/>
</dbReference>
<dbReference type="InterPro" id="IPR001249">
    <property type="entry name" value="AcCoA_biotinCC"/>
</dbReference>
<feature type="compositionally biased region" description="Low complexity" evidence="10">
    <location>
        <begin position="78"/>
        <end position="101"/>
    </location>
</feature>
<evidence type="ECO:0000256" key="3">
    <source>
        <dbReference type="ARBA" id="ARBA00017562"/>
    </source>
</evidence>
<dbReference type="InterPro" id="IPR011053">
    <property type="entry name" value="Single_hybrid_motif"/>
</dbReference>
<dbReference type="PANTHER" id="PTHR45266">
    <property type="entry name" value="OXALOACETATE DECARBOXYLASE ALPHA CHAIN"/>
    <property type="match status" value="1"/>
</dbReference>
<comment type="pathway">
    <text evidence="2 9">Lipid metabolism; fatty acid biosynthesis.</text>
</comment>
<keyword evidence="4 9" id="KW-0444">Lipid biosynthesis</keyword>
<evidence type="ECO:0000256" key="5">
    <source>
        <dbReference type="ARBA" id="ARBA00022832"/>
    </source>
</evidence>
<dbReference type="STRING" id="865937.Gilli_2046"/>
<comment type="function">
    <text evidence="1 9">This protein is a component of the acetyl coenzyme A carboxylase complex; first, biotin carboxylase catalyzes the carboxylation of the carrier protein and then the transcarboxylase transfers the carboxyl group to form malonyl-CoA.</text>
</comment>
<dbReference type="AlphaFoldDB" id="H2BTR4"/>
<evidence type="ECO:0000256" key="2">
    <source>
        <dbReference type="ARBA" id="ARBA00005194"/>
    </source>
</evidence>
<dbReference type="UniPathway" id="UPA00094"/>
<keyword evidence="5 9" id="KW-0276">Fatty acid metabolism</keyword>
<protein>
    <recommendedName>
        <fullName evidence="3 9">Biotin carboxyl carrier protein of acetyl-CoA carboxylase</fullName>
    </recommendedName>
</protein>
<evidence type="ECO:0000256" key="7">
    <source>
        <dbReference type="ARBA" id="ARBA00023160"/>
    </source>
</evidence>
<evidence type="ECO:0000313" key="13">
    <source>
        <dbReference type="Proteomes" id="UP000003844"/>
    </source>
</evidence>
<accession>H2BTR4</accession>
<evidence type="ECO:0000313" key="12">
    <source>
        <dbReference type="EMBL" id="EHQ02684.1"/>
    </source>
</evidence>
<feature type="region of interest" description="Disordered" evidence="10">
    <location>
        <begin position="78"/>
        <end position="110"/>
    </location>
</feature>
<dbReference type="Gene3D" id="2.40.50.100">
    <property type="match status" value="1"/>
</dbReference>
<name>H2BTR4_GILLR</name>
<reference evidence="13" key="1">
    <citation type="journal article" date="2012" name="Stand. Genomic Sci.">
        <title>Genome sequence of the Antarctic rhodopsins-containing flavobacterium Gillisia limnaea type strain (R-8282(T)).</title>
        <authorList>
            <person name="Riedel T."/>
            <person name="Held B."/>
            <person name="Nolan M."/>
            <person name="Lucas S."/>
            <person name="Lapidus A."/>
            <person name="Tice H."/>
            <person name="Del Rio T.G."/>
            <person name="Cheng J.F."/>
            <person name="Han C."/>
            <person name="Tapia R."/>
            <person name="Goodwin L.A."/>
            <person name="Pitluck S."/>
            <person name="Liolios K."/>
            <person name="Mavromatis K."/>
            <person name="Pagani I."/>
            <person name="Ivanova N."/>
            <person name="Mikhailova N."/>
            <person name="Pati A."/>
            <person name="Chen A."/>
            <person name="Palaniappan K."/>
            <person name="Land M."/>
            <person name="Rohde M."/>
            <person name="Tindall B.J."/>
            <person name="Detter J.C."/>
            <person name="Goker M."/>
            <person name="Bristow J."/>
            <person name="Eisen J.A."/>
            <person name="Markowitz V."/>
            <person name="Hugenholtz P."/>
            <person name="Kyrpides N.C."/>
            <person name="Klenk H.P."/>
            <person name="Woyke T."/>
        </authorList>
    </citation>
    <scope>NUCLEOTIDE SEQUENCE [LARGE SCALE GENOMIC DNA]</scope>
    <source>
        <strain evidence="13">DSM 15749 / LMG 21470 / R-8282</strain>
    </source>
</reference>
<keyword evidence="13" id="KW-1185">Reference proteome</keyword>
<dbReference type="InterPro" id="IPR001882">
    <property type="entry name" value="Biotin_BS"/>
</dbReference>
<dbReference type="HOGENOM" id="CLU_016733_3_0_10"/>
<dbReference type="PANTHER" id="PTHR45266:SF3">
    <property type="entry name" value="OXALOACETATE DECARBOXYLASE ALPHA CHAIN"/>
    <property type="match status" value="1"/>
</dbReference>
<dbReference type="GO" id="GO:0009317">
    <property type="term" value="C:acetyl-CoA carboxylase complex"/>
    <property type="evidence" value="ECO:0007669"/>
    <property type="project" value="InterPro"/>
</dbReference>